<dbReference type="HOGENOM" id="CLU_983923_0_0_1"/>
<protein>
    <submittedName>
        <fullName evidence="2">Uncharacterized protein</fullName>
    </submittedName>
</protein>
<dbReference type="EMBL" id="KN831980">
    <property type="protein sequence ID" value="KIO02853.1"/>
    <property type="molecule type" value="Genomic_DNA"/>
</dbReference>
<name>A0A0C3J1D2_PISTI</name>
<gene>
    <name evidence="2" type="ORF">M404DRAFT_1002089</name>
</gene>
<accession>A0A0C3J1D2</accession>
<feature type="compositionally biased region" description="Polar residues" evidence="1">
    <location>
        <begin position="259"/>
        <end position="273"/>
    </location>
</feature>
<reference evidence="3" key="2">
    <citation type="submission" date="2015-01" db="EMBL/GenBank/DDBJ databases">
        <title>Evolutionary Origins and Diversification of the Mycorrhizal Mutualists.</title>
        <authorList>
            <consortium name="DOE Joint Genome Institute"/>
            <consortium name="Mycorrhizal Genomics Consortium"/>
            <person name="Kohler A."/>
            <person name="Kuo A."/>
            <person name="Nagy L.G."/>
            <person name="Floudas D."/>
            <person name="Copeland A."/>
            <person name="Barry K.W."/>
            <person name="Cichocki N."/>
            <person name="Veneault-Fourrey C."/>
            <person name="LaButti K."/>
            <person name="Lindquist E.A."/>
            <person name="Lipzen A."/>
            <person name="Lundell T."/>
            <person name="Morin E."/>
            <person name="Murat C."/>
            <person name="Riley R."/>
            <person name="Ohm R."/>
            <person name="Sun H."/>
            <person name="Tunlid A."/>
            <person name="Henrissat B."/>
            <person name="Grigoriev I.V."/>
            <person name="Hibbett D.S."/>
            <person name="Martin F."/>
        </authorList>
    </citation>
    <scope>NUCLEOTIDE SEQUENCE [LARGE SCALE GENOMIC DNA]</scope>
    <source>
        <strain evidence="3">Marx 270</strain>
    </source>
</reference>
<sequence length="283" mass="32309">MEAWLNRAISKVDNDSTAVHHCFVTVSIKCRVFIRRDSANPSVTSSSLLFVPGMNHPSVPSSDHTQSNLSLGELLDIFDFRYGLIDTFPRNAAPVLVETRNTFMEQYDRPDAETFKQACLKLSRFVHTKPFLTQDEKEELVNVLCLADGLYEGYLVVDLILHTNYKSMDFRLLLYCLVCEVLRKTYLQSPIEGALKGRLEDLASRMLTRIEEFGRRERENALSLLEDFEWDQPWSQDQIPDSSELWPVSPVEHAFEQSLPTTQTVAQRRQSLVSAPPPPATRA</sequence>
<evidence type="ECO:0000313" key="2">
    <source>
        <dbReference type="EMBL" id="KIO02853.1"/>
    </source>
</evidence>
<dbReference type="Proteomes" id="UP000054217">
    <property type="component" value="Unassembled WGS sequence"/>
</dbReference>
<dbReference type="InParanoid" id="A0A0C3J1D2"/>
<evidence type="ECO:0000256" key="1">
    <source>
        <dbReference type="SAM" id="MobiDB-lite"/>
    </source>
</evidence>
<feature type="region of interest" description="Disordered" evidence="1">
    <location>
        <begin position="259"/>
        <end position="283"/>
    </location>
</feature>
<proteinExistence type="predicted"/>
<keyword evidence="3" id="KW-1185">Reference proteome</keyword>
<organism evidence="2 3">
    <name type="scientific">Pisolithus tinctorius Marx 270</name>
    <dbReference type="NCBI Taxonomy" id="870435"/>
    <lineage>
        <taxon>Eukaryota</taxon>
        <taxon>Fungi</taxon>
        <taxon>Dikarya</taxon>
        <taxon>Basidiomycota</taxon>
        <taxon>Agaricomycotina</taxon>
        <taxon>Agaricomycetes</taxon>
        <taxon>Agaricomycetidae</taxon>
        <taxon>Boletales</taxon>
        <taxon>Sclerodermatineae</taxon>
        <taxon>Pisolithaceae</taxon>
        <taxon>Pisolithus</taxon>
    </lineage>
</organism>
<dbReference type="OrthoDB" id="2648253at2759"/>
<evidence type="ECO:0000313" key="3">
    <source>
        <dbReference type="Proteomes" id="UP000054217"/>
    </source>
</evidence>
<reference evidence="2 3" key="1">
    <citation type="submission" date="2014-04" db="EMBL/GenBank/DDBJ databases">
        <authorList>
            <consortium name="DOE Joint Genome Institute"/>
            <person name="Kuo A."/>
            <person name="Kohler A."/>
            <person name="Costa M.D."/>
            <person name="Nagy L.G."/>
            <person name="Floudas D."/>
            <person name="Copeland A."/>
            <person name="Barry K.W."/>
            <person name="Cichocki N."/>
            <person name="Veneault-Fourrey C."/>
            <person name="LaButti K."/>
            <person name="Lindquist E.A."/>
            <person name="Lipzen A."/>
            <person name="Lundell T."/>
            <person name="Morin E."/>
            <person name="Murat C."/>
            <person name="Sun H."/>
            <person name="Tunlid A."/>
            <person name="Henrissat B."/>
            <person name="Grigoriev I.V."/>
            <person name="Hibbett D.S."/>
            <person name="Martin F."/>
            <person name="Nordberg H.P."/>
            <person name="Cantor M.N."/>
            <person name="Hua S.X."/>
        </authorList>
    </citation>
    <scope>NUCLEOTIDE SEQUENCE [LARGE SCALE GENOMIC DNA]</scope>
    <source>
        <strain evidence="2 3">Marx 270</strain>
    </source>
</reference>
<dbReference type="AlphaFoldDB" id="A0A0C3J1D2"/>